<reference evidence="3" key="1">
    <citation type="submission" date="2017-03" db="EMBL/GenBank/DDBJ databases">
        <title>Phytopthora megakarya and P. palmivora, two closely related causual agents of cacao black pod achieved similar genome size and gene model numbers by different mechanisms.</title>
        <authorList>
            <person name="Ali S."/>
            <person name="Shao J."/>
            <person name="Larry D.J."/>
            <person name="Kronmiller B."/>
            <person name="Shen D."/>
            <person name="Strem M.D."/>
            <person name="Melnick R.L."/>
            <person name="Guiltinan M.J."/>
            <person name="Tyler B.M."/>
            <person name="Meinhardt L.W."/>
            <person name="Bailey B.A."/>
        </authorList>
    </citation>
    <scope>NUCLEOTIDE SEQUENCE [LARGE SCALE GENOMIC DNA]</scope>
    <source>
        <strain evidence="3">zdho120</strain>
    </source>
</reference>
<name>A0A225V2M2_9STRA</name>
<evidence type="ECO:0000313" key="3">
    <source>
        <dbReference type="Proteomes" id="UP000198211"/>
    </source>
</evidence>
<accession>A0A225V2M2</accession>
<dbReference type="Proteomes" id="UP000198211">
    <property type="component" value="Unassembled WGS sequence"/>
</dbReference>
<gene>
    <name evidence="2" type="ORF">PHMEG_00030113</name>
</gene>
<proteinExistence type="predicted"/>
<comment type="caution">
    <text evidence="2">The sequence shown here is derived from an EMBL/GenBank/DDBJ whole genome shotgun (WGS) entry which is preliminary data.</text>
</comment>
<protein>
    <recommendedName>
        <fullName evidence="4">RxLR effector protein</fullName>
    </recommendedName>
</protein>
<keyword evidence="1" id="KW-0732">Signal</keyword>
<dbReference type="AlphaFoldDB" id="A0A225V2M2"/>
<keyword evidence="3" id="KW-1185">Reference proteome</keyword>
<evidence type="ECO:0000256" key="1">
    <source>
        <dbReference type="SAM" id="SignalP"/>
    </source>
</evidence>
<evidence type="ECO:0008006" key="4">
    <source>
        <dbReference type="Google" id="ProtNLM"/>
    </source>
</evidence>
<evidence type="ECO:0000313" key="2">
    <source>
        <dbReference type="EMBL" id="OWY98976.1"/>
    </source>
</evidence>
<dbReference type="OrthoDB" id="128333at2759"/>
<organism evidence="2 3">
    <name type="scientific">Phytophthora megakarya</name>
    <dbReference type="NCBI Taxonomy" id="4795"/>
    <lineage>
        <taxon>Eukaryota</taxon>
        <taxon>Sar</taxon>
        <taxon>Stramenopiles</taxon>
        <taxon>Oomycota</taxon>
        <taxon>Peronosporomycetes</taxon>
        <taxon>Peronosporales</taxon>
        <taxon>Peronosporaceae</taxon>
        <taxon>Phytophthora</taxon>
    </lineage>
</organism>
<feature type="signal peptide" evidence="1">
    <location>
        <begin position="1"/>
        <end position="22"/>
    </location>
</feature>
<sequence length="165" mass="18332">MQIHSFGLLWLLTTVYIVRVAPMPWTATKHSPSSTCSLVLQRPLVAGGLLRIPLNKTVRLLQCPKKDVKRNIIRLQYGPKRKHITMRAANAVERKHCIQDARPSGADCANTYSLDAIKRLADGYDSLAQQWSQVATETKQFNATISSLHLNRIGSEHVAVGCSVC</sequence>
<feature type="chain" id="PRO_5012963006" description="RxLR effector protein" evidence="1">
    <location>
        <begin position="23"/>
        <end position="165"/>
    </location>
</feature>
<dbReference type="EMBL" id="NBNE01008899">
    <property type="protein sequence ID" value="OWY98976.1"/>
    <property type="molecule type" value="Genomic_DNA"/>
</dbReference>